<dbReference type="PANTHER" id="PTHR30069:SF53">
    <property type="entry name" value="COLICIN I RECEPTOR-RELATED"/>
    <property type="match status" value="1"/>
</dbReference>
<keyword evidence="5" id="KW-0732">Signal</keyword>
<dbReference type="eggNOG" id="COG4772">
    <property type="taxonomic scope" value="Bacteria"/>
</dbReference>
<keyword evidence="2 10" id="KW-0813">Transport</keyword>
<dbReference type="Gene3D" id="2.40.170.20">
    <property type="entry name" value="TonB-dependent receptor, beta-barrel domain"/>
    <property type="match status" value="1"/>
</dbReference>
<feature type="domain" description="TonB-dependent receptor-like beta-barrel" evidence="12">
    <location>
        <begin position="310"/>
        <end position="711"/>
    </location>
</feature>
<dbReference type="PROSITE" id="PS00430">
    <property type="entry name" value="TONB_DEPENDENT_REC_1"/>
    <property type="match status" value="1"/>
</dbReference>
<dbReference type="InterPro" id="IPR000531">
    <property type="entry name" value="Beta-barrel_TonB"/>
</dbReference>
<dbReference type="InterPro" id="IPR010916">
    <property type="entry name" value="TonB_box_CS"/>
</dbReference>
<dbReference type="KEGG" id="fae:FAES_3691"/>
<evidence type="ECO:0000259" key="13">
    <source>
        <dbReference type="Pfam" id="PF07715"/>
    </source>
</evidence>
<dbReference type="SUPFAM" id="SSF56935">
    <property type="entry name" value="Porins"/>
    <property type="match status" value="1"/>
</dbReference>
<keyword evidence="4 10" id="KW-0812">Transmembrane</keyword>
<evidence type="ECO:0000256" key="11">
    <source>
        <dbReference type="RuleBase" id="RU003357"/>
    </source>
</evidence>
<evidence type="ECO:0000256" key="8">
    <source>
        <dbReference type="ARBA" id="ARBA00023136"/>
    </source>
</evidence>
<dbReference type="PANTHER" id="PTHR30069">
    <property type="entry name" value="TONB-DEPENDENT OUTER MEMBRANE RECEPTOR"/>
    <property type="match status" value="1"/>
</dbReference>
<gene>
    <name evidence="14" type="ORF">FAES_3691</name>
</gene>
<protein>
    <submittedName>
        <fullName evidence="14">TonB-dependent receptor</fullName>
    </submittedName>
</protein>
<proteinExistence type="inferred from homology"/>
<dbReference type="PATRIC" id="fig|1166018.3.peg.5474"/>
<keyword evidence="7 11" id="KW-0798">TonB box</keyword>
<keyword evidence="9 10" id="KW-0998">Cell outer membrane</keyword>
<keyword evidence="14" id="KW-0675">Receptor</keyword>
<name>I0KC45_9BACT</name>
<dbReference type="HOGENOM" id="CLU_392684_0_0_10"/>
<keyword evidence="8 10" id="KW-0472">Membrane</keyword>
<keyword evidence="3 10" id="KW-1134">Transmembrane beta strand</keyword>
<dbReference type="InterPro" id="IPR039426">
    <property type="entry name" value="TonB-dep_rcpt-like"/>
</dbReference>
<dbReference type="PROSITE" id="PS52016">
    <property type="entry name" value="TONB_DEPENDENT_REC_3"/>
    <property type="match status" value="1"/>
</dbReference>
<dbReference type="EMBL" id="HE796683">
    <property type="protein sequence ID" value="CCH01698.1"/>
    <property type="molecule type" value="Genomic_DNA"/>
</dbReference>
<organism evidence="14 15">
    <name type="scientific">Fibrella aestuarina BUZ 2</name>
    <dbReference type="NCBI Taxonomy" id="1166018"/>
    <lineage>
        <taxon>Bacteria</taxon>
        <taxon>Pseudomonadati</taxon>
        <taxon>Bacteroidota</taxon>
        <taxon>Cytophagia</taxon>
        <taxon>Cytophagales</taxon>
        <taxon>Spirosomataceae</taxon>
        <taxon>Fibrella</taxon>
    </lineage>
</organism>
<dbReference type="STRING" id="1166018.FAES_3691"/>
<dbReference type="InterPro" id="IPR036942">
    <property type="entry name" value="Beta-barrel_TonB_sf"/>
</dbReference>
<dbReference type="Pfam" id="PF00593">
    <property type="entry name" value="TonB_dep_Rec_b-barrel"/>
    <property type="match status" value="1"/>
</dbReference>
<keyword evidence="6" id="KW-0406">Ion transport</keyword>
<evidence type="ECO:0000256" key="6">
    <source>
        <dbReference type="ARBA" id="ARBA00023065"/>
    </source>
</evidence>
<evidence type="ECO:0000256" key="7">
    <source>
        <dbReference type="ARBA" id="ARBA00023077"/>
    </source>
</evidence>
<feature type="domain" description="TonB-dependent receptor plug" evidence="13">
    <location>
        <begin position="84"/>
        <end position="182"/>
    </location>
</feature>
<evidence type="ECO:0000256" key="10">
    <source>
        <dbReference type="PROSITE-ProRule" id="PRU01360"/>
    </source>
</evidence>
<evidence type="ECO:0000259" key="12">
    <source>
        <dbReference type="Pfam" id="PF00593"/>
    </source>
</evidence>
<dbReference type="InterPro" id="IPR037066">
    <property type="entry name" value="Plug_dom_sf"/>
</dbReference>
<dbReference type="GO" id="GO:0044718">
    <property type="term" value="P:siderophore transmembrane transport"/>
    <property type="evidence" value="ECO:0007669"/>
    <property type="project" value="TreeGrafter"/>
</dbReference>
<evidence type="ECO:0000313" key="15">
    <source>
        <dbReference type="Proteomes" id="UP000011058"/>
    </source>
</evidence>
<comment type="similarity">
    <text evidence="10 11">Belongs to the TonB-dependent receptor family.</text>
</comment>
<sequence>MPLTNRRREPGGYSSAYSTSNMHFTGLLLPAVLLAGGACVAQAQTDTLRTTTLDTLEVTANRSRVTLPLPEVHGTYLLAGRRSEVIRLADIDADIAQKNPRQLLARIPGLFVYDMDGTGNQLNVATRGLDPHRSWEMNLRQNGIITNSDMYGYPASHYSPPTESIERIELVRGTASLQYGAQFGGMLNYVTKQADTTRHLGFETVNSIGSFGTRSTYNALGGRVGRLTYYGYAYWRHSDGYRDNSRSDAQAQLVRLQYQVNPRMGLTAEVGRSRYVYQIPGPLTDSMFRANPRQATRGRNFFNPAIWVPSLRLDWQLTPQTRLQWVTSAVLGDRNSVQIDAFATVTDLPDPTGQYRPRQVDIDNFNSYTSEARLLQQFTIDGLAGTLVAGVQWMHNDLHRRQLGKGTTGTDFDLSLTTPFARDLWYHTRNGAAFVEGQLRVGRLTLSPGVRVEQGDTQLRGSISYYDAAELPTTIRHRFALLGLNGQYRLNDRMRLYGGWSQAYRPVLFKDIIPTSVYEQIDKNLRDATGYNAELGLETHWSGGHLNISLFELLYRNRMGTLVLMDGNNQPYTLRTNIGDSRNQGIEVLLEGQLASWKGGSLSGFTSTSFLDARYTNARVSVNGENVSVNGNRVESAPQITSRNGLTLRYRTASLTVQYSYVGMTYADALNTPVPSANGAKGPVPAYGLLDLNATWRVGPHLTLRGSLNNLTNESYFTKRPTFYPGPGVWSSDGRNVMLSVGYRL</sequence>
<dbReference type="Gene3D" id="2.170.130.10">
    <property type="entry name" value="TonB-dependent receptor, plug domain"/>
    <property type="match status" value="1"/>
</dbReference>
<evidence type="ECO:0000256" key="5">
    <source>
        <dbReference type="ARBA" id="ARBA00022729"/>
    </source>
</evidence>
<dbReference type="GO" id="GO:0015344">
    <property type="term" value="F:siderophore uptake transmembrane transporter activity"/>
    <property type="evidence" value="ECO:0007669"/>
    <property type="project" value="TreeGrafter"/>
</dbReference>
<evidence type="ECO:0000256" key="9">
    <source>
        <dbReference type="ARBA" id="ARBA00023237"/>
    </source>
</evidence>
<dbReference type="Proteomes" id="UP000011058">
    <property type="component" value="Chromosome"/>
</dbReference>
<evidence type="ECO:0000256" key="1">
    <source>
        <dbReference type="ARBA" id="ARBA00004571"/>
    </source>
</evidence>
<reference evidence="14 15" key="1">
    <citation type="journal article" date="2012" name="J. Bacteriol.">
        <title>Genome Sequence of Fibrella aestuarina BUZ 2T, a Filamentous Marine Bacterium.</title>
        <authorList>
            <person name="Filippini M."/>
            <person name="Qi W."/>
            <person name="Blom J."/>
            <person name="Goesmann A."/>
            <person name="Smits T.H."/>
            <person name="Bagheri H.C."/>
        </authorList>
    </citation>
    <scope>NUCLEOTIDE SEQUENCE [LARGE SCALE GENOMIC DNA]</scope>
    <source>
        <strain evidence="15">BUZ 2T</strain>
    </source>
</reference>
<dbReference type="GO" id="GO:0009279">
    <property type="term" value="C:cell outer membrane"/>
    <property type="evidence" value="ECO:0007669"/>
    <property type="project" value="UniProtKB-SubCell"/>
</dbReference>
<evidence type="ECO:0000256" key="2">
    <source>
        <dbReference type="ARBA" id="ARBA00022448"/>
    </source>
</evidence>
<dbReference type="InterPro" id="IPR012910">
    <property type="entry name" value="Plug_dom"/>
</dbReference>
<keyword evidence="15" id="KW-1185">Reference proteome</keyword>
<evidence type="ECO:0000256" key="3">
    <source>
        <dbReference type="ARBA" id="ARBA00022452"/>
    </source>
</evidence>
<evidence type="ECO:0000313" key="14">
    <source>
        <dbReference type="EMBL" id="CCH01698.1"/>
    </source>
</evidence>
<dbReference type="Pfam" id="PF07715">
    <property type="entry name" value="Plug"/>
    <property type="match status" value="1"/>
</dbReference>
<accession>I0KC45</accession>
<comment type="subcellular location">
    <subcellularLocation>
        <location evidence="1 10">Cell outer membrane</location>
        <topology evidence="1 10">Multi-pass membrane protein</topology>
    </subcellularLocation>
</comment>
<dbReference type="AlphaFoldDB" id="I0KC45"/>
<evidence type="ECO:0000256" key="4">
    <source>
        <dbReference type="ARBA" id="ARBA00022692"/>
    </source>
</evidence>